<dbReference type="Proteomes" id="UP000294530">
    <property type="component" value="Unassembled WGS sequence"/>
</dbReference>
<organism evidence="2 3">
    <name type="scientific">Bremia lactucae</name>
    <name type="common">Lettuce downy mildew</name>
    <dbReference type="NCBI Taxonomy" id="4779"/>
    <lineage>
        <taxon>Eukaryota</taxon>
        <taxon>Sar</taxon>
        <taxon>Stramenopiles</taxon>
        <taxon>Oomycota</taxon>
        <taxon>Peronosporomycetes</taxon>
        <taxon>Peronosporales</taxon>
        <taxon>Peronosporaceae</taxon>
        <taxon>Bremia</taxon>
    </lineage>
</organism>
<accession>A0A976IC42</accession>
<feature type="transmembrane region" description="Helical" evidence="1">
    <location>
        <begin position="104"/>
        <end position="122"/>
    </location>
</feature>
<sequence>MVVVTCDTNSGDTWQALGSIVSHAMGVYQPLCRRMHKNVAPDYGSQQPRTPNLMALAQETSLMFTRSWNPHACLRDFCCHRTNILCLDRKMQALSQHNERRRKVIGKAVALVAATISLRIFAKAGLYSLVRDFPLSFFMPFRFRGMSSLLFPELFLTPLRLVF</sequence>
<name>A0A976IC42_BRELC</name>
<keyword evidence="1" id="KW-0472">Membrane</keyword>
<evidence type="ECO:0000256" key="1">
    <source>
        <dbReference type="SAM" id="Phobius"/>
    </source>
</evidence>
<reference evidence="2 3" key="1">
    <citation type="journal article" date="2021" name="Genome Biol.">
        <title>AFLAP: assembly-free linkage analysis pipeline using k-mers from genome sequencing data.</title>
        <authorList>
            <person name="Fletcher K."/>
            <person name="Zhang L."/>
            <person name="Gil J."/>
            <person name="Han R."/>
            <person name="Cavanaugh K."/>
            <person name="Michelmore R."/>
        </authorList>
    </citation>
    <scope>NUCLEOTIDE SEQUENCE [LARGE SCALE GENOMIC DNA]</scope>
    <source>
        <strain evidence="2 3">SF5</strain>
    </source>
</reference>
<dbReference type="KEGG" id="blac:94353170"/>
<gene>
    <name evidence="2" type="ORF">CCR75_009460</name>
</gene>
<dbReference type="EMBL" id="SHOA02000017">
    <property type="protein sequence ID" value="TDH66495.1"/>
    <property type="molecule type" value="Genomic_DNA"/>
</dbReference>
<evidence type="ECO:0000313" key="2">
    <source>
        <dbReference type="EMBL" id="TDH66495.1"/>
    </source>
</evidence>
<dbReference type="GeneID" id="94353170"/>
<dbReference type="RefSeq" id="XP_067815994.1">
    <property type="nucleotide sequence ID" value="XM_067967499.1"/>
</dbReference>
<dbReference type="AlphaFoldDB" id="A0A976IC42"/>
<comment type="caution">
    <text evidence="2">The sequence shown here is derived from an EMBL/GenBank/DDBJ whole genome shotgun (WGS) entry which is preliminary data.</text>
</comment>
<keyword evidence="1" id="KW-0812">Transmembrane</keyword>
<keyword evidence="3" id="KW-1185">Reference proteome</keyword>
<proteinExistence type="predicted"/>
<keyword evidence="1" id="KW-1133">Transmembrane helix</keyword>
<protein>
    <submittedName>
        <fullName evidence="2">Uncharacterized protein</fullName>
    </submittedName>
</protein>
<evidence type="ECO:0000313" key="3">
    <source>
        <dbReference type="Proteomes" id="UP000294530"/>
    </source>
</evidence>